<proteinExistence type="inferred from homology"/>
<evidence type="ECO:0000313" key="9">
    <source>
        <dbReference type="Proteomes" id="UP000186513"/>
    </source>
</evidence>
<evidence type="ECO:0000259" key="7">
    <source>
        <dbReference type="SMART" id="SM00079"/>
    </source>
</evidence>
<dbReference type="GO" id="GO:0005576">
    <property type="term" value="C:extracellular region"/>
    <property type="evidence" value="ECO:0007669"/>
    <property type="project" value="TreeGrafter"/>
</dbReference>
<gene>
    <name evidence="8" type="ORF">SAMN02745887_00282</name>
</gene>
<dbReference type="OrthoDB" id="9777941at2"/>
<organism evidence="8 9">
    <name type="scientific">Chitinimonas taiwanensis DSM 18899</name>
    <dbReference type="NCBI Taxonomy" id="1121279"/>
    <lineage>
        <taxon>Bacteria</taxon>
        <taxon>Pseudomonadati</taxon>
        <taxon>Pseudomonadota</taxon>
        <taxon>Betaproteobacteria</taxon>
        <taxon>Neisseriales</taxon>
        <taxon>Chitinibacteraceae</taxon>
        <taxon>Chitinimonas</taxon>
    </lineage>
</organism>
<feature type="domain" description="Ionotropic glutamate receptor C-terminal" evidence="7">
    <location>
        <begin position="32"/>
        <end position="252"/>
    </location>
</feature>
<dbReference type="GO" id="GO:0006865">
    <property type="term" value="P:amino acid transport"/>
    <property type="evidence" value="ECO:0007669"/>
    <property type="project" value="TreeGrafter"/>
</dbReference>
<dbReference type="SUPFAM" id="SSF53850">
    <property type="entry name" value="Periplasmic binding protein-like II"/>
    <property type="match status" value="1"/>
</dbReference>
<dbReference type="GO" id="GO:0016020">
    <property type="term" value="C:membrane"/>
    <property type="evidence" value="ECO:0007669"/>
    <property type="project" value="InterPro"/>
</dbReference>
<dbReference type="GO" id="GO:0015276">
    <property type="term" value="F:ligand-gated monoatomic ion channel activity"/>
    <property type="evidence" value="ECO:0007669"/>
    <property type="project" value="InterPro"/>
</dbReference>
<sequence>MNLKLLLSAVLGLSLLGTAVADDLDEIKKRGTLVVGVKDSTPPFGVRNTKTNTISGYDVDFALAIAKKMGVKVVVKAVESAQRIPSLQNKEVDLIIATMTKNAEREKQVDFSHGYFITGQKFVVRKGKVNAIEDLMNATIGTVTGSTSEKQLRREMPTANVVLFADYDEAFAALGKGQLDAVSTDEPILAGLLNKMPNKRDFEIPNVTISLEVYGIAARKGEKRLIEEVNKTIVGMEQSGEAAKIFDHWFGPNTNAPLTRLFKINAK</sequence>
<keyword evidence="3 5" id="KW-0732">Signal</keyword>
<evidence type="ECO:0000256" key="3">
    <source>
        <dbReference type="ARBA" id="ARBA00022729"/>
    </source>
</evidence>
<feature type="signal peptide" evidence="5">
    <location>
        <begin position="1"/>
        <end position="21"/>
    </location>
</feature>
<evidence type="ECO:0000256" key="1">
    <source>
        <dbReference type="ARBA" id="ARBA00010333"/>
    </source>
</evidence>
<dbReference type="EMBL" id="FPKR01000001">
    <property type="protein sequence ID" value="SFZ70701.1"/>
    <property type="molecule type" value="Genomic_DNA"/>
</dbReference>
<dbReference type="SMART" id="SM00079">
    <property type="entry name" value="PBPe"/>
    <property type="match status" value="1"/>
</dbReference>
<dbReference type="InterPro" id="IPR001320">
    <property type="entry name" value="Iontro_rcpt_C"/>
</dbReference>
<dbReference type="InterPro" id="IPR001638">
    <property type="entry name" value="Solute-binding_3/MltF_N"/>
</dbReference>
<dbReference type="SMART" id="SM00062">
    <property type="entry name" value="PBPb"/>
    <property type="match status" value="1"/>
</dbReference>
<dbReference type="PANTHER" id="PTHR30085:SF6">
    <property type="entry name" value="ABC TRANSPORTER GLUTAMINE-BINDING PROTEIN GLNH"/>
    <property type="match status" value="1"/>
</dbReference>
<dbReference type="Gene3D" id="3.40.190.10">
    <property type="entry name" value="Periplasmic binding protein-like II"/>
    <property type="match status" value="2"/>
</dbReference>
<dbReference type="STRING" id="1121279.SAMN02745887_00282"/>
<evidence type="ECO:0000259" key="6">
    <source>
        <dbReference type="SMART" id="SM00062"/>
    </source>
</evidence>
<dbReference type="InterPro" id="IPR051455">
    <property type="entry name" value="Bact_solute-bind_prot3"/>
</dbReference>
<name>A0A1K2H5D3_9NEIS</name>
<dbReference type="PROSITE" id="PS01039">
    <property type="entry name" value="SBP_BACTERIAL_3"/>
    <property type="match status" value="1"/>
</dbReference>
<dbReference type="Pfam" id="PF00497">
    <property type="entry name" value="SBP_bac_3"/>
    <property type="match status" value="1"/>
</dbReference>
<protein>
    <submittedName>
        <fullName evidence="8">Amino acid ABC transporter substrate-binding protein, PAAT family (TC 3.A.1.3.-)</fullName>
    </submittedName>
</protein>
<evidence type="ECO:0000256" key="5">
    <source>
        <dbReference type="SAM" id="SignalP"/>
    </source>
</evidence>
<accession>A0A1K2H5D3</accession>
<dbReference type="RefSeq" id="WP_072426825.1">
    <property type="nucleotide sequence ID" value="NZ_FPKR01000001.1"/>
</dbReference>
<feature type="chain" id="PRO_5012159462" evidence="5">
    <location>
        <begin position="22"/>
        <end position="267"/>
    </location>
</feature>
<dbReference type="AlphaFoldDB" id="A0A1K2H5D3"/>
<keyword evidence="2" id="KW-0813">Transport</keyword>
<dbReference type="PANTHER" id="PTHR30085">
    <property type="entry name" value="AMINO ACID ABC TRANSPORTER PERMEASE"/>
    <property type="match status" value="1"/>
</dbReference>
<dbReference type="InterPro" id="IPR018313">
    <property type="entry name" value="SBP_3_CS"/>
</dbReference>
<dbReference type="GO" id="GO:0030288">
    <property type="term" value="C:outer membrane-bounded periplasmic space"/>
    <property type="evidence" value="ECO:0007669"/>
    <property type="project" value="TreeGrafter"/>
</dbReference>
<keyword evidence="9" id="KW-1185">Reference proteome</keyword>
<comment type="similarity">
    <text evidence="1 4">Belongs to the bacterial solute-binding protein 3 family.</text>
</comment>
<dbReference type="Proteomes" id="UP000186513">
    <property type="component" value="Unassembled WGS sequence"/>
</dbReference>
<reference evidence="8 9" key="1">
    <citation type="submission" date="2016-11" db="EMBL/GenBank/DDBJ databases">
        <authorList>
            <person name="Jaros S."/>
            <person name="Januszkiewicz K."/>
            <person name="Wedrychowicz H."/>
        </authorList>
    </citation>
    <scope>NUCLEOTIDE SEQUENCE [LARGE SCALE GENOMIC DNA]</scope>
    <source>
        <strain evidence="8 9">DSM 18899</strain>
    </source>
</reference>
<evidence type="ECO:0000256" key="4">
    <source>
        <dbReference type="RuleBase" id="RU003744"/>
    </source>
</evidence>
<feature type="domain" description="Solute-binding protein family 3/N-terminal" evidence="6">
    <location>
        <begin position="32"/>
        <end position="253"/>
    </location>
</feature>
<evidence type="ECO:0000313" key="8">
    <source>
        <dbReference type="EMBL" id="SFZ70701.1"/>
    </source>
</evidence>
<evidence type="ECO:0000256" key="2">
    <source>
        <dbReference type="ARBA" id="ARBA00022448"/>
    </source>
</evidence>